<comment type="caution">
    <text evidence="3">The sequence shown here is derived from an EMBL/GenBank/DDBJ whole genome shotgun (WGS) entry which is preliminary data.</text>
</comment>
<evidence type="ECO:0000313" key="4">
    <source>
        <dbReference type="Proteomes" id="UP000828390"/>
    </source>
</evidence>
<sequence length="56" mass="6447">MIYQEITSLYNNDLSRNHKLIDVAVLNMEVDSDLHAHMGKTGNDNNNNNEPEWKCS</sequence>
<name>A0A9D4HE08_DREPO</name>
<evidence type="ECO:0000256" key="1">
    <source>
        <dbReference type="SAM" id="MobiDB-lite"/>
    </source>
</evidence>
<evidence type="ECO:0000313" key="3">
    <source>
        <dbReference type="EMBL" id="KAH3713655.1"/>
    </source>
</evidence>
<gene>
    <name evidence="2" type="ORF">DPMN_073358</name>
    <name evidence="3" type="ORF">DPMN_073452</name>
</gene>
<reference evidence="3" key="2">
    <citation type="submission" date="2020-11" db="EMBL/GenBank/DDBJ databases">
        <authorList>
            <person name="McCartney M.A."/>
            <person name="Auch B."/>
            <person name="Kono T."/>
            <person name="Mallez S."/>
            <person name="Becker A."/>
            <person name="Gohl D.M."/>
            <person name="Silverstein K.A.T."/>
            <person name="Koren S."/>
            <person name="Bechman K.B."/>
            <person name="Herman A."/>
            <person name="Abrahante J.E."/>
            <person name="Garbe J."/>
        </authorList>
    </citation>
    <scope>NUCLEOTIDE SEQUENCE</scope>
    <source>
        <strain evidence="3">Duluth1</strain>
        <tissue evidence="3">Whole animal</tissue>
    </source>
</reference>
<keyword evidence="4" id="KW-1185">Reference proteome</keyword>
<feature type="region of interest" description="Disordered" evidence="1">
    <location>
        <begin position="35"/>
        <end position="56"/>
    </location>
</feature>
<dbReference type="EMBL" id="JAIWYP010000014">
    <property type="protein sequence ID" value="KAH3713655.1"/>
    <property type="molecule type" value="Genomic_DNA"/>
</dbReference>
<reference evidence="3" key="1">
    <citation type="journal article" date="2019" name="bioRxiv">
        <title>The Genome of the Zebra Mussel, Dreissena polymorpha: A Resource for Invasive Species Research.</title>
        <authorList>
            <person name="McCartney M.A."/>
            <person name="Auch B."/>
            <person name="Kono T."/>
            <person name="Mallez S."/>
            <person name="Zhang Y."/>
            <person name="Obille A."/>
            <person name="Becker A."/>
            <person name="Abrahante J.E."/>
            <person name="Garbe J."/>
            <person name="Badalamenti J.P."/>
            <person name="Herman A."/>
            <person name="Mangelson H."/>
            <person name="Liachko I."/>
            <person name="Sullivan S."/>
            <person name="Sone E.D."/>
            <person name="Koren S."/>
            <person name="Silverstein K.A.T."/>
            <person name="Beckman K.B."/>
            <person name="Gohl D.M."/>
        </authorList>
    </citation>
    <scope>NUCLEOTIDE SEQUENCE</scope>
    <source>
        <strain evidence="3">Duluth1</strain>
        <tissue evidence="3">Whole animal</tissue>
    </source>
</reference>
<organism evidence="3 4">
    <name type="scientific">Dreissena polymorpha</name>
    <name type="common">Zebra mussel</name>
    <name type="synonym">Mytilus polymorpha</name>
    <dbReference type="NCBI Taxonomy" id="45954"/>
    <lineage>
        <taxon>Eukaryota</taxon>
        <taxon>Metazoa</taxon>
        <taxon>Spiralia</taxon>
        <taxon>Lophotrochozoa</taxon>
        <taxon>Mollusca</taxon>
        <taxon>Bivalvia</taxon>
        <taxon>Autobranchia</taxon>
        <taxon>Heteroconchia</taxon>
        <taxon>Euheterodonta</taxon>
        <taxon>Imparidentia</taxon>
        <taxon>Neoheterodontei</taxon>
        <taxon>Myida</taxon>
        <taxon>Dreissenoidea</taxon>
        <taxon>Dreissenidae</taxon>
        <taxon>Dreissena</taxon>
    </lineage>
</organism>
<dbReference type="Proteomes" id="UP000828390">
    <property type="component" value="Unassembled WGS sequence"/>
</dbReference>
<dbReference type="AlphaFoldDB" id="A0A9D4HE08"/>
<dbReference type="EMBL" id="JAIWYP010000014">
    <property type="protein sequence ID" value="KAH3713566.1"/>
    <property type="molecule type" value="Genomic_DNA"/>
</dbReference>
<proteinExistence type="predicted"/>
<protein>
    <submittedName>
        <fullName evidence="3">Uncharacterized protein</fullName>
    </submittedName>
</protein>
<evidence type="ECO:0000313" key="2">
    <source>
        <dbReference type="EMBL" id="KAH3713566.1"/>
    </source>
</evidence>
<accession>A0A9D4HE08</accession>